<dbReference type="Proteomes" id="UP000179807">
    <property type="component" value="Unassembled WGS sequence"/>
</dbReference>
<dbReference type="GeneID" id="94835265"/>
<dbReference type="RefSeq" id="XP_068364576.1">
    <property type="nucleotide sequence ID" value="XM_068500561.1"/>
</dbReference>
<sequence>MYYHEDSMILSPKQVETPVEISSLLPSDFVEEIEITPNDVIQSEKIILNQPYRNIKRIPRTKTLIDPQPMVEQPSPHEITKEPTSSLNCFEVKLANCTVLAFSIYEHQENFGCGVVVRDGACLRYGRILKPIPPEESRVSAYQIIEFDKNNLLGEYVTQQTEISKALINTFMKSKKTAAELKEIEIVSYGSRATLRICITNSNEAFNEALARFVISAFAIAVEIIE</sequence>
<organism evidence="1 2">
    <name type="scientific">Tritrichomonas foetus</name>
    <dbReference type="NCBI Taxonomy" id="1144522"/>
    <lineage>
        <taxon>Eukaryota</taxon>
        <taxon>Metamonada</taxon>
        <taxon>Parabasalia</taxon>
        <taxon>Tritrichomonadida</taxon>
        <taxon>Tritrichomonadidae</taxon>
        <taxon>Tritrichomonas</taxon>
    </lineage>
</organism>
<gene>
    <name evidence="1" type="ORF">TRFO_19071</name>
</gene>
<comment type="caution">
    <text evidence="1">The sequence shown here is derived from an EMBL/GenBank/DDBJ whole genome shotgun (WGS) entry which is preliminary data.</text>
</comment>
<protein>
    <submittedName>
        <fullName evidence="1">Uncharacterized protein</fullName>
    </submittedName>
</protein>
<proteinExistence type="predicted"/>
<dbReference type="VEuPathDB" id="TrichDB:TRFO_19071"/>
<reference evidence="1" key="1">
    <citation type="submission" date="2016-10" db="EMBL/GenBank/DDBJ databases">
        <authorList>
            <person name="Benchimol M."/>
            <person name="Almeida L.G."/>
            <person name="Vasconcelos A.T."/>
            <person name="Perreira-Neves A."/>
            <person name="Rosa I.A."/>
            <person name="Tasca T."/>
            <person name="Bogo M.R."/>
            <person name="de Souza W."/>
        </authorList>
    </citation>
    <scope>NUCLEOTIDE SEQUENCE [LARGE SCALE GENOMIC DNA]</scope>
    <source>
        <strain evidence="1">K</strain>
    </source>
</reference>
<evidence type="ECO:0000313" key="1">
    <source>
        <dbReference type="EMBL" id="OHT11440.1"/>
    </source>
</evidence>
<evidence type="ECO:0000313" key="2">
    <source>
        <dbReference type="Proteomes" id="UP000179807"/>
    </source>
</evidence>
<keyword evidence="2" id="KW-1185">Reference proteome</keyword>
<dbReference type="EMBL" id="MLAK01000587">
    <property type="protein sequence ID" value="OHT11440.1"/>
    <property type="molecule type" value="Genomic_DNA"/>
</dbReference>
<dbReference type="AlphaFoldDB" id="A0A1J4KKI1"/>
<accession>A0A1J4KKI1</accession>
<name>A0A1J4KKI1_9EUKA</name>